<accession>A0A0B6ZMY2</accession>
<proteinExistence type="predicted"/>
<evidence type="ECO:0000313" key="2">
    <source>
        <dbReference type="EMBL" id="CEK69236.1"/>
    </source>
</evidence>
<organism evidence="2">
    <name type="scientific">Arion vulgaris</name>
    <dbReference type="NCBI Taxonomy" id="1028688"/>
    <lineage>
        <taxon>Eukaryota</taxon>
        <taxon>Metazoa</taxon>
        <taxon>Spiralia</taxon>
        <taxon>Lophotrochozoa</taxon>
        <taxon>Mollusca</taxon>
        <taxon>Gastropoda</taxon>
        <taxon>Heterobranchia</taxon>
        <taxon>Euthyneura</taxon>
        <taxon>Panpulmonata</taxon>
        <taxon>Eupulmonata</taxon>
        <taxon>Stylommatophora</taxon>
        <taxon>Helicina</taxon>
        <taxon>Arionoidea</taxon>
        <taxon>Arionidae</taxon>
        <taxon>Arion</taxon>
    </lineage>
</organism>
<dbReference type="EMBL" id="HACG01022371">
    <property type="protein sequence ID" value="CEK69236.1"/>
    <property type="molecule type" value="Transcribed_RNA"/>
</dbReference>
<dbReference type="GO" id="GO:0005737">
    <property type="term" value="C:cytoplasm"/>
    <property type="evidence" value="ECO:0007669"/>
    <property type="project" value="InterPro"/>
</dbReference>
<dbReference type="InterPro" id="IPR036497">
    <property type="entry name" value="GLTP_sf"/>
</dbReference>
<dbReference type="AlphaFoldDB" id="A0A0B6ZMY2"/>
<gene>
    <name evidence="2" type="primary">ORF69457</name>
</gene>
<name>A0A0B6ZMY2_9EUPU</name>
<feature type="domain" description="Glycolipid transfer protein" evidence="1">
    <location>
        <begin position="31"/>
        <end position="77"/>
    </location>
</feature>
<protein>
    <recommendedName>
        <fullName evidence="1">Glycolipid transfer protein domain-containing protein</fullName>
    </recommendedName>
</protein>
<dbReference type="InterPro" id="IPR014830">
    <property type="entry name" value="Glycolipid_transfer_prot_dom"/>
</dbReference>
<sequence length="81" mass="9096">MLESTGDVPQCSSKTMFGIITKFDPVQGRVIQTEHFLQACKELTNILDCLGTSFLLAKKDIMGNIKKIEEQFQTRPCSTQL</sequence>
<dbReference type="SUPFAM" id="SSF110004">
    <property type="entry name" value="Glycolipid transfer protein, GLTP"/>
    <property type="match status" value="1"/>
</dbReference>
<dbReference type="GO" id="GO:0120013">
    <property type="term" value="F:lipid transfer activity"/>
    <property type="evidence" value="ECO:0007669"/>
    <property type="project" value="InterPro"/>
</dbReference>
<dbReference type="Pfam" id="PF08718">
    <property type="entry name" value="GLTP"/>
    <property type="match status" value="1"/>
</dbReference>
<reference evidence="2" key="1">
    <citation type="submission" date="2014-12" db="EMBL/GenBank/DDBJ databases">
        <title>Insight into the proteome of Arion vulgaris.</title>
        <authorList>
            <person name="Aradska J."/>
            <person name="Bulat T."/>
            <person name="Smidak R."/>
            <person name="Sarate P."/>
            <person name="Gangsoo J."/>
            <person name="Sialana F."/>
            <person name="Bilban M."/>
            <person name="Lubec G."/>
        </authorList>
    </citation>
    <scope>NUCLEOTIDE SEQUENCE</scope>
    <source>
        <tissue evidence="2">Skin</tissue>
    </source>
</reference>
<dbReference type="Gene3D" id="1.10.3520.10">
    <property type="entry name" value="Glycolipid transfer protein"/>
    <property type="match status" value="1"/>
</dbReference>
<evidence type="ECO:0000259" key="1">
    <source>
        <dbReference type="Pfam" id="PF08718"/>
    </source>
</evidence>